<evidence type="ECO:0000256" key="1">
    <source>
        <dbReference type="ARBA" id="ARBA00001974"/>
    </source>
</evidence>
<dbReference type="AlphaFoldDB" id="A0A1B1AE12"/>
<dbReference type="InterPro" id="IPR004792">
    <property type="entry name" value="BaiN-like"/>
</dbReference>
<dbReference type="PRINTS" id="PR00368">
    <property type="entry name" value="FADPNR"/>
</dbReference>
<gene>
    <name evidence="6" type="ORF">ATE48_02095</name>
</gene>
<dbReference type="PANTHER" id="PTHR42887">
    <property type="entry name" value="OS12G0638800 PROTEIN"/>
    <property type="match status" value="1"/>
</dbReference>
<dbReference type="InParanoid" id="A0A1B1AE12"/>
<feature type="domain" description="RsdA/BaiN/AoA(So)-like insert" evidence="5">
    <location>
        <begin position="188"/>
        <end position="337"/>
    </location>
</feature>
<dbReference type="Pfam" id="PF22780">
    <property type="entry name" value="HI0933_like_1st"/>
    <property type="match status" value="1"/>
</dbReference>
<dbReference type="InterPro" id="IPR055178">
    <property type="entry name" value="RsdA/BaiN/AoA(So)-like_dom"/>
</dbReference>
<evidence type="ECO:0000256" key="3">
    <source>
        <dbReference type="ARBA" id="ARBA00022827"/>
    </source>
</evidence>
<proteinExistence type="predicted"/>
<evidence type="ECO:0000259" key="5">
    <source>
        <dbReference type="Pfam" id="PF22780"/>
    </source>
</evidence>
<sequence>MIYDAIIIGGGAAGLYCALHAGRRGKRVLIIEHNTEVGAKILISGGGRCNFTNLNAAPDRFLSANPHFARSALARHTQADFVGLVEKHRIAFYEKTLGQLFCEGPRSSRKVVQMLLDECAANGVAIRIACSVTSIERAERFKVETTQGAFEANVLIIATGGLPIPKLGATGFAFDVAKKFGIPIVATRPALVPLTFDADDLSAMQPLSGVSTEIIASLGKAAFREAALVTHRGLSGPAILQISSYWSDPSQQIKIDWLPGVKDDVLVAIKRERPLILPKTALAMRLPERLATALAADQPPRPLGEWKDDALIAFTRSKLKGDLIKVSGTEGYAKAEVMAGGIDTNALSQQSMETRAAPGLFFIGEAVDVTGWLGGYNFQWAWSSAWAAAQAL</sequence>
<dbReference type="PANTHER" id="PTHR42887:SF2">
    <property type="entry name" value="OS12G0638800 PROTEIN"/>
    <property type="match status" value="1"/>
</dbReference>
<dbReference type="InterPro" id="IPR036188">
    <property type="entry name" value="FAD/NAD-bd_sf"/>
</dbReference>
<name>A0A1B1AE12_9PROT</name>
<evidence type="ECO:0000313" key="6">
    <source>
        <dbReference type="EMBL" id="ANP44799.1"/>
    </source>
</evidence>
<dbReference type="InterPro" id="IPR023166">
    <property type="entry name" value="BaiN-like_dom_sf"/>
</dbReference>
<comment type="cofactor">
    <cofactor evidence="1">
        <name>FAD</name>
        <dbReference type="ChEBI" id="CHEBI:57692"/>
    </cofactor>
</comment>
<keyword evidence="3" id="KW-0274">FAD</keyword>
<dbReference type="Pfam" id="PF03486">
    <property type="entry name" value="HI0933_like"/>
    <property type="match status" value="1"/>
</dbReference>
<dbReference type="OrthoDB" id="9773233at2"/>
<evidence type="ECO:0000256" key="2">
    <source>
        <dbReference type="ARBA" id="ARBA00022630"/>
    </source>
</evidence>
<dbReference type="SUPFAM" id="SSF160996">
    <property type="entry name" value="HI0933 insert domain-like"/>
    <property type="match status" value="1"/>
</dbReference>
<keyword evidence="7" id="KW-1185">Reference proteome</keyword>
<organism evidence="6 7">
    <name type="scientific">Candidatus Viadribacter manganicus</name>
    <dbReference type="NCBI Taxonomy" id="1759059"/>
    <lineage>
        <taxon>Bacteria</taxon>
        <taxon>Pseudomonadati</taxon>
        <taxon>Pseudomonadota</taxon>
        <taxon>Alphaproteobacteria</taxon>
        <taxon>Hyphomonadales</taxon>
        <taxon>Hyphomonadaceae</taxon>
        <taxon>Candidatus Viadribacter</taxon>
    </lineage>
</organism>
<evidence type="ECO:0000313" key="7">
    <source>
        <dbReference type="Proteomes" id="UP000092498"/>
    </source>
</evidence>
<accession>A0A1B1AE12</accession>
<dbReference type="Gene3D" id="1.10.8.260">
    <property type="entry name" value="HI0933 insert domain-like"/>
    <property type="match status" value="1"/>
</dbReference>
<dbReference type="Proteomes" id="UP000092498">
    <property type="component" value="Chromosome"/>
</dbReference>
<dbReference type="RefSeq" id="WP_066767348.1">
    <property type="nucleotide sequence ID" value="NZ_CP013244.1"/>
</dbReference>
<dbReference type="FunCoup" id="A0A1B1AE12">
    <property type="interactions" value="392"/>
</dbReference>
<dbReference type="EMBL" id="CP013244">
    <property type="protein sequence ID" value="ANP44799.1"/>
    <property type="molecule type" value="Genomic_DNA"/>
</dbReference>
<keyword evidence="2" id="KW-0285">Flavoprotein</keyword>
<dbReference type="SUPFAM" id="SSF51905">
    <property type="entry name" value="FAD/NAD(P)-binding domain"/>
    <property type="match status" value="1"/>
</dbReference>
<dbReference type="KEGG" id="cbot:ATE48_02095"/>
<feature type="domain" description="RsdA/BaiN/AoA(So)-like Rossmann fold-like" evidence="4">
    <location>
        <begin position="4"/>
        <end position="390"/>
    </location>
</feature>
<dbReference type="STRING" id="1759059.ATE48_02095"/>
<dbReference type="Gene3D" id="3.50.50.60">
    <property type="entry name" value="FAD/NAD(P)-binding domain"/>
    <property type="match status" value="1"/>
</dbReference>
<dbReference type="Gene3D" id="2.40.30.10">
    <property type="entry name" value="Translation factors"/>
    <property type="match status" value="1"/>
</dbReference>
<dbReference type="InterPro" id="IPR057661">
    <property type="entry name" value="RsdA/BaiN/AoA(So)_Rossmann"/>
</dbReference>
<reference evidence="6 7" key="1">
    <citation type="submission" date="2015-11" db="EMBL/GenBank/DDBJ databases">
        <title>Whole-Genome Sequence of Candidatus Oderbacter manganicum from the National Park Lower Oder Valley, Germany.</title>
        <authorList>
            <person name="Braun B."/>
            <person name="Liere K."/>
            <person name="Szewzyk U."/>
        </authorList>
    </citation>
    <scope>NUCLEOTIDE SEQUENCE [LARGE SCALE GENOMIC DNA]</scope>
    <source>
        <strain evidence="6 7">OTSz_A_272</strain>
    </source>
</reference>
<evidence type="ECO:0000259" key="4">
    <source>
        <dbReference type="Pfam" id="PF03486"/>
    </source>
</evidence>
<protein>
    <recommendedName>
        <fullName evidence="8">Flavoprotein</fullName>
    </recommendedName>
</protein>
<dbReference type="NCBIfam" id="TIGR00275">
    <property type="entry name" value="aminoacetone oxidase family FAD-binding enzyme"/>
    <property type="match status" value="1"/>
</dbReference>
<dbReference type="PRINTS" id="PR00411">
    <property type="entry name" value="PNDRDTASEI"/>
</dbReference>
<evidence type="ECO:0008006" key="8">
    <source>
        <dbReference type="Google" id="ProtNLM"/>
    </source>
</evidence>